<evidence type="ECO:0000256" key="1">
    <source>
        <dbReference type="ARBA" id="ARBA00001974"/>
    </source>
</evidence>
<evidence type="ECO:0000259" key="7">
    <source>
        <dbReference type="Pfam" id="PF02771"/>
    </source>
</evidence>
<keyword evidence="9" id="KW-1185">Reference proteome</keyword>
<feature type="domain" description="Acyl-CoA dehydrogenase/oxidase C-terminal" evidence="6">
    <location>
        <begin position="227"/>
        <end position="352"/>
    </location>
</feature>
<proteinExistence type="inferred from homology"/>
<dbReference type="InterPro" id="IPR037069">
    <property type="entry name" value="AcylCoA_DH/ox_N_sf"/>
</dbReference>
<dbReference type="InterPro" id="IPR036250">
    <property type="entry name" value="AcylCo_DH-like_C"/>
</dbReference>
<dbReference type="InterPro" id="IPR009075">
    <property type="entry name" value="AcylCo_DH/oxidase_C"/>
</dbReference>
<accession>A0A9W6RC14</accession>
<dbReference type="SUPFAM" id="SSF47203">
    <property type="entry name" value="Acyl-CoA dehydrogenase C-terminal domain-like"/>
    <property type="match status" value="1"/>
</dbReference>
<dbReference type="InterPro" id="IPR013786">
    <property type="entry name" value="AcylCoA_DH/ox_N"/>
</dbReference>
<dbReference type="Pfam" id="PF00441">
    <property type="entry name" value="Acyl-CoA_dh_1"/>
    <property type="match status" value="1"/>
</dbReference>
<keyword evidence="3" id="KW-0285">Flavoprotein</keyword>
<comment type="similarity">
    <text evidence="2">Belongs to the acyl-CoA dehydrogenase family.</text>
</comment>
<dbReference type="GO" id="GO:0003995">
    <property type="term" value="F:acyl-CoA dehydrogenase activity"/>
    <property type="evidence" value="ECO:0007669"/>
    <property type="project" value="TreeGrafter"/>
</dbReference>
<dbReference type="AlphaFoldDB" id="A0A9W6RC14"/>
<evidence type="ECO:0000259" key="6">
    <source>
        <dbReference type="Pfam" id="PF00441"/>
    </source>
</evidence>
<dbReference type="SUPFAM" id="SSF56645">
    <property type="entry name" value="Acyl-CoA dehydrogenase NM domain-like"/>
    <property type="match status" value="1"/>
</dbReference>
<dbReference type="RefSeq" id="WP_285491059.1">
    <property type="nucleotide sequence ID" value="NZ_BSTI01000034.1"/>
</dbReference>
<dbReference type="PANTHER" id="PTHR43884:SF20">
    <property type="entry name" value="ACYL-COA DEHYDROGENASE FADE28"/>
    <property type="match status" value="1"/>
</dbReference>
<evidence type="ECO:0000256" key="4">
    <source>
        <dbReference type="ARBA" id="ARBA00022827"/>
    </source>
</evidence>
<sequence>MQFELDDDLRAARDLAERIFADQARVERVKAAEAAGGFDRKLWQVLAEAGALGIPLPESAGGSGMGLLGLVTLLEQQGRRVAGVPLWPALTAASAVARFGGSAQVERLLPGFVDGSTILTAAIEGTVGRPVAARAVPDGDGLRLHGDLGPVPAAAVADAIVVAAGLESGEITVVVLPKSREGVVVTEVEVTSRESYANVTLDGARVSTTDVLSGDGKEILAYLRRCARIALSSVQSGVCGEALRMTAAYTSERIQFGRPLSTNQAVAMRAADAYLDVEQIRLTTQRAAWLADAGRERESEAAALVAKWWASRAGLRVVHATQHLHGGIGADVDYPIHRYFLWGRQIAFSLGSADATAAELGDVLETLDAETMIGAAS</sequence>
<evidence type="ECO:0000256" key="5">
    <source>
        <dbReference type="ARBA" id="ARBA00023002"/>
    </source>
</evidence>
<dbReference type="InterPro" id="IPR009100">
    <property type="entry name" value="AcylCoA_DH/oxidase_NM_dom_sf"/>
</dbReference>
<feature type="domain" description="Acyl-CoA dehydrogenase/oxidase N-terminal" evidence="7">
    <location>
        <begin position="7"/>
        <end position="115"/>
    </location>
</feature>
<dbReference type="Pfam" id="PF02771">
    <property type="entry name" value="Acyl-CoA_dh_N"/>
    <property type="match status" value="1"/>
</dbReference>
<dbReference type="Gene3D" id="1.10.540.10">
    <property type="entry name" value="Acyl-CoA dehydrogenase/oxidase, N-terminal domain"/>
    <property type="match status" value="1"/>
</dbReference>
<keyword evidence="5" id="KW-0560">Oxidoreductase</keyword>
<dbReference type="InterPro" id="IPR046373">
    <property type="entry name" value="Acyl-CoA_Oxase/DH_mid-dom_sf"/>
</dbReference>
<dbReference type="Gene3D" id="1.20.140.10">
    <property type="entry name" value="Butyryl-CoA Dehydrogenase, subunit A, domain 3"/>
    <property type="match status" value="1"/>
</dbReference>
<evidence type="ECO:0000256" key="3">
    <source>
        <dbReference type="ARBA" id="ARBA00022630"/>
    </source>
</evidence>
<dbReference type="Gene3D" id="2.40.110.10">
    <property type="entry name" value="Butyryl-CoA Dehydrogenase, subunit A, domain 2"/>
    <property type="match status" value="1"/>
</dbReference>
<comment type="cofactor">
    <cofactor evidence="1">
        <name>FAD</name>
        <dbReference type="ChEBI" id="CHEBI:57692"/>
    </cofactor>
</comment>
<reference evidence="8" key="1">
    <citation type="submission" date="2023-03" db="EMBL/GenBank/DDBJ databases">
        <title>Amycolatopsis taiwanensis NBRC 103393.</title>
        <authorList>
            <person name="Ichikawa N."/>
            <person name="Sato H."/>
            <person name="Tonouchi N."/>
        </authorList>
    </citation>
    <scope>NUCLEOTIDE SEQUENCE</scope>
    <source>
        <strain evidence="8">NBRC 103393</strain>
    </source>
</reference>
<evidence type="ECO:0000256" key="2">
    <source>
        <dbReference type="ARBA" id="ARBA00009347"/>
    </source>
</evidence>
<evidence type="ECO:0000313" key="8">
    <source>
        <dbReference type="EMBL" id="GLY71327.1"/>
    </source>
</evidence>
<keyword evidence="4" id="KW-0274">FAD</keyword>
<protein>
    <submittedName>
        <fullName evidence="8">Acyl-CoA dehydrogenase</fullName>
    </submittedName>
</protein>
<dbReference type="PANTHER" id="PTHR43884">
    <property type="entry name" value="ACYL-COA DEHYDROGENASE"/>
    <property type="match status" value="1"/>
</dbReference>
<dbReference type="GO" id="GO:0050660">
    <property type="term" value="F:flavin adenine dinucleotide binding"/>
    <property type="evidence" value="ECO:0007669"/>
    <property type="project" value="InterPro"/>
</dbReference>
<gene>
    <name evidence="8" type="ORF">Atai01_79460</name>
</gene>
<organism evidence="8 9">
    <name type="scientific">Amycolatopsis taiwanensis</name>
    <dbReference type="NCBI Taxonomy" id="342230"/>
    <lineage>
        <taxon>Bacteria</taxon>
        <taxon>Bacillati</taxon>
        <taxon>Actinomycetota</taxon>
        <taxon>Actinomycetes</taxon>
        <taxon>Pseudonocardiales</taxon>
        <taxon>Pseudonocardiaceae</taxon>
        <taxon>Amycolatopsis</taxon>
    </lineage>
</organism>
<dbReference type="EMBL" id="BSTI01000034">
    <property type="protein sequence ID" value="GLY71327.1"/>
    <property type="molecule type" value="Genomic_DNA"/>
</dbReference>
<name>A0A9W6RC14_9PSEU</name>
<comment type="caution">
    <text evidence="8">The sequence shown here is derived from an EMBL/GenBank/DDBJ whole genome shotgun (WGS) entry which is preliminary data.</text>
</comment>
<evidence type="ECO:0000313" key="9">
    <source>
        <dbReference type="Proteomes" id="UP001165136"/>
    </source>
</evidence>
<dbReference type="Proteomes" id="UP001165136">
    <property type="component" value="Unassembled WGS sequence"/>
</dbReference>